<evidence type="ECO:0000313" key="1">
    <source>
        <dbReference type="EMBL" id="PWS26572.1"/>
    </source>
</evidence>
<comment type="caution">
    <text evidence="1">The sequence shown here is derived from an EMBL/GenBank/DDBJ whole genome shotgun (WGS) entry which is preliminary data.</text>
</comment>
<name>A0A317EIV6_9SPHI</name>
<dbReference type="RefSeq" id="WP_109927133.1">
    <property type="nucleotide sequence ID" value="NZ_QGNZ01000004.1"/>
</dbReference>
<dbReference type="Proteomes" id="UP000245379">
    <property type="component" value="Unassembled WGS sequence"/>
</dbReference>
<reference evidence="1 2" key="1">
    <citation type="submission" date="2018-05" db="EMBL/GenBank/DDBJ databases">
        <title>Pedobacter paludis sp. nov., isolated from wetland soil.</title>
        <authorList>
            <person name="Zhang Y."/>
            <person name="Wang G."/>
        </authorList>
    </citation>
    <scope>NUCLEOTIDE SEQUENCE [LARGE SCALE GENOMIC DNA]</scope>
    <source>
        <strain evidence="1 2">KCTC22721</strain>
    </source>
</reference>
<organism evidence="1 2">
    <name type="scientific">Pedobacter yonginense</name>
    <dbReference type="NCBI Taxonomy" id="651869"/>
    <lineage>
        <taxon>Bacteria</taxon>
        <taxon>Pseudomonadati</taxon>
        <taxon>Bacteroidota</taxon>
        <taxon>Sphingobacteriia</taxon>
        <taxon>Sphingobacteriales</taxon>
        <taxon>Sphingobacteriaceae</taxon>
        <taxon>Pedobacter</taxon>
    </lineage>
</organism>
<keyword evidence="2" id="KW-1185">Reference proteome</keyword>
<accession>A0A317EIV6</accession>
<protein>
    <submittedName>
        <fullName evidence="1">Uncharacterized protein</fullName>
    </submittedName>
</protein>
<dbReference type="AlphaFoldDB" id="A0A317EIV6"/>
<evidence type="ECO:0000313" key="2">
    <source>
        <dbReference type="Proteomes" id="UP000245379"/>
    </source>
</evidence>
<gene>
    <name evidence="1" type="ORF">DHW03_17550</name>
</gene>
<proteinExistence type="predicted"/>
<sequence length="174" mass="19785">MRYLLTIIIIATSLTICFAQSELNSKEINQKIEGFLISNEASIPNKQKLKDSVDFYSFAIEICVKLKGKNTIIDKISVNDSIAYVLYKDFNFLRSINFTSVMGGKKQAVIVVPVGIIIAYVNHPVSKVPMLEAEDLQNKIVKMFNYDYRNKDKHTNDFIYLNPIVSLTGTKTYD</sequence>
<dbReference type="EMBL" id="QGNZ01000004">
    <property type="protein sequence ID" value="PWS26572.1"/>
    <property type="molecule type" value="Genomic_DNA"/>
</dbReference>